<dbReference type="EMBL" id="LCDF01000002">
    <property type="protein sequence ID" value="KKS48866.1"/>
    <property type="molecule type" value="Genomic_DNA"/>
</dbReference>
<name>A0A0G1BRL1_9BACT</name>
<evidence type="ECO:0000256" key="2">
    <source>
        <dbReference type="SAM" id="SignalP"/>
    </source>
</evidence>
<evidence type="ECO:0000256" key="1">
    <source>
        <dbReference type="SAM" id="Phobius"/>
    </source>
</evidence>
<keyword evidence="1" id="KW-0472">Membrane</keyword>
<evidence type="ECO:0000313" key="3">
    <source>
        <dbReference type="EMBL" id="KKS48866.1"/>
    </source>
</evidence>
<reference evidence="3 4" key="1">
    <citation type="journal article" date="2015" name="Nature">
        <title>rRNA introns, odd ribosomes, and small enigmatic genomes across a large radiation of phyla.</title>
        <authorList>
            <person name="Brown C.T."/>
            <person name="Hug L.A."/>
            <person name="Thomas B.C."/>
            <person name="Sharon I."/>
            <person name="Castelle C.J."/>
            <person name="Singh A."/>
            <person name="Wilkins M.J."/>
            <person name="Williams K.H."/>
            <person name="Banfield J.F."/>
        </authorList>
    </citation>
    <scope>NUCLEOTIDE SEQUENCE [LARGE SCALE GENOMIC DNA]</scope>
</reference>
<proteinExistence type="predicted"/>
<dbReference type="Proteomes" id="UP000034036">
    <property type="component" value="Unassembled WGS sequence"/>
</dbReference>
<keyword evidence="1" id="KW-1133">Transmembrane helix</keyword>
<feature type="signal peptide" evidence="2">
    <location>
        <begin position="1"/>
        <end position="24"/>
    </location>
</feature>
<evidence type="ECO:0008006" key="5">
    <source>
        <dbReference type="Google" id="ProtNLM"/>
    </source>
</evidence>
<comment type="caution">
    <text evidence="3">The sequence shown here is derived from an EMBL/GenBank/DDBJ whole genome shotgun (WGS) entry which is preliminary data.</text>
</comment>
<organism evidence="3 4">
    <name type="scientific">Candidatus Giovannonibacteria bacterium GW2011_GWF2_42_19</name>
    <dbReference type="NCBI Taxonomy" id="1618659"/>
    <lineage>
        <taxon>Bacteria</taxon>
        <taxon>Candidatus Giovannoniibacteriota</taxon>
    </lineage>
</organism>
<feature type="chain" id="PRO_5002536275" description="Polymer-forming cytoskeletal protein" evidence="2">
    <location>
        <begin position="25"/>
        <end position="379"/>
    </location>
</feature>
<evidence type="ECO:0000313" key="4">
    <source>
        <dbReference type="Proteomes" id="UP000034036"/>
    </source>
</evidence>
<feature type="transmembrane region" description="Helical" evidence="1">
    <location>
        <begin position="225"/>
        <end position="245"/>
    </location>
</feature>
<accession>A0A0G1BRL1</accession>
<gene>
    <name evidence="3" type="ORF">UV11_C0002G0019</name>
</gene>
<feature type="transmembrane region" description="Helical" evidence="1">
    <location>
        <begin position="265"/>
        <end position="286"/>
    </location>
</feature>
<feature type="transmembrane region" description="Helical" evidence="1">
    <location>
        <begin position="337"/>
        <end position="365"/>
    </location>
</feature>
<dbReference type="AlphaFoldDB" id="A0A0G1BRL1"/>
<keyword evidence="2" id="KW-0732">Signal</keyword>
<sequence>MTKQTLAYILALTLMAFAPILTDAADYLPKNKADGGNVNVAGDKDYKNLFVGGGNVSINKKILGDLFAAGGSVNIASPVEKDLFAAGGNMTISAAVGEDARLAGGNIIINSPVGGDLMTAGGTVNIGEAATIGGDFWSGAGILNLNSSVRGNAKLGGGEILINSEISGNVEIRADKKLVFGPKSKVLGEIVYRGSSEAVIQDGAQISQIEFHKIEKTRTASAKRIVSVFLLIKILALFVAALIALKLFGKSAHSIVSRPHTKPWVNLGIGFLGVIAIPIAALILLLTMLGFLAGLILIFSFVLALLFSSIFATLFIGSLAERWIFKKTEINLTWKTVIWGVVISAIISLIPIVGWIVMFIAYLMVFGSFLQEARTRLEI</sequence>
<keyword evidence="1" id="KW-0812">Transmembrane</keyword>
<feature type="transmembrane region" description="Helical" evidence="1">
    <location>
        <begin position="292"/>
        <end position="316"/>
    </location>
</feature>
<protein>
    <recommendedName>
        <fullName evidence="5">Polymer-forming cytoskeletal protein</fullName>
    </recommendedName>
</protein>